<dbReference type="Proteomes" id="UP000005954">
    <property type="component" value="Unassembled WGS sequence"/>
</dbReference>
<dbReference type="GO" id="GO:0019867">
    <property type="term" value="C:outer membrane"/>
    <property type="evidence" value="ECO:0007669"/>
    <property type="project" value="InterPro"/>
</dbReference>
<keyword evidence="3" id="KW-0472">Membrane</keyword>
<dbReference type="Gene3D" id="2.40.160.50">
    <property type="entry name" value="membrane protein fhac: a member of the omp85/tpsb transporter family"/>
    <property type="match status" value="1"/>
</dbReference>
<dbReference type="PANTHER" id="PTHR12815">
    <property type="entry name" value="SORTING AND ASSEMBLY MACHINERY SAMM50 PROTEIN FAMILY MEMBER"/>
    <property type="match status" value="1"/>
</dbReference>
<feature type="domain" description="Bacterial surface antigen (D15)" evidence="5">
    <location>
        <begin position="301"/>
        <end position="598"/>
    </location>
</feature>
<organism evidence="7 8">
    <name type="scientific">Roseovarius nubinhibens (strain ATCC BAA-591 / DSM 15170 / ISM)</name>
    <dbReference type="NCBI Taxonomy" id="89187"/>
    <lineage>
        <taxon>Bacteria</taxon>
        <taxon>Pseudomonadati</taxon>
        <taxon>Pseudomonadota</taxon>
        <taxon>Alphaproteobacteria</taxon>
        <taxon>Rhodobacterales</taxon>
        <taxon>Roseobacteraceae</taxon>
        <taxon>Roseovarius</taxon>
    </lineage>
</organism>
<dbReference type="Pfam" id="PF01103">
    <property type="entry name" value="Omp85"/>
    <property type="match status" value="1"/>
</dbReference>
<dbReference type="InterPro" id="IPR039910">
    <property type="entry name" value="D15-like"/>
</dbReference>
<dbReference type="AlphaFoldDB" id="A3SJG0"/>
<dbReference type="STRING" id="89187.ISM_04340"/>
<evidence type="ECO:0000259" key="6">
    <source>
        <dbReference type="Pfam" id="PF07244"/>
    </source>
</evidence>
<dbReference type="eggNOG" id="COG0729">
    <property type="taxonomic scope" value="Bacteria"/>
</dbReference>
<evidence type="ECO:0000259" key="5">
    <source>
        <dbReference type="Pfam" id="PF01103"/>
    </source>
</evidence>
<evidence type="ECO:0000313" key="7">
    <source>
        <dbReference type="EMBL" id="EAP77491.1"/>
    </source>
</evidence>
<feature type="signal peptide" evidence="4">
    <location>
        <begin position="1"/>
        <end position="25"/>
    </location>
</feature>
<reference evidence="7 8" key="1">
    <citation type="submission" date="2005-12" db="EMBL/GenBank/DDBJ databases">
        <authorList>
            <person name="Moran M.A."/>
            <person name="Ferriera S."/>
            <person name="Johnson J."/>
            <person name="Kravitz S."/>
            <person name="Halpern A."/>
            <person name="Remington K."/>
            <person name="Beeson K."/>
            <person name="Tran B."/>
            <person name="Rogers Y.-H."/>
            <person name="Friedman R."/>
            <person name="Venter J.C."/>
        </authorList>
    </citation>
    <scope>NUCLEOTIDE SEQUENCE [LARGE SCALE GENOMIC DNA]</scope>
    <source>
        <strain evidence="8">ATCC BAA-591 / DSM 15170 / ISM</strain>
    </source>
</reference>
<dbReference type="Pfam" id="PF07244">
    <property type="entry name" value="POTRA"/>
    <property type="match status" value="1"/>
</dbReference>
<evidence type="ECO:0000256" key="2">
    <source>
        <dbReference type="ARBA" id="ARBA00022452"/>
    </source>
</evidence>
<name>A3SJG0_ROSNI</name>
<gene>
    <name evidence="7" type="ORF">ISM_04340</name>
</gene>
<keyword evidence="4" id="KW-0732">Signal</keyword>
<sequence length="598" mass="64411">MFESKRIKPALLAGLLSVTGSFAFAVELGFKVSGQDRDFAEYLKSATLTSDLRDKDASTNQDYMAAARADYARLVGALYERGFYGGTVSIRVNGREADEIDPLSTPRTINRIDYHVTPGPRFTFGTARVAPLAAGTEIPEGFAPNKPANSGLVPAAARAGIEGWRNQGHAKVDVAGQSVTAYHPDRRLNVDIGLTPGPRLRFGPLIHEGESRVRSERIVAIAGLPEGEIYSPEEMKDAADRLRRTGAFRSVVLNEADEIGPGNTLPVTVEVTDTKPRRFGFGAELSSLEGITLSTFWLHRNLWGGAERLRIDGEVSGIGGDTDGIDYILSARLDRPAIFTPDTSHYFDFRLQELDEPDYNESSLRIGTGLSHIFNDNLTGELGVAYQYSEIEDDLGNRTRQHLLFPGKLTFDNRNDPLDATRGVYLGLEVTPFLGLNESGGGARIYSDTRSYFALGRDEDIVLAGRAQLGTVTGADLEDVPADMLFYSGGAGTVRGQGYQSLAVDLGGGNRIGGRSFMAFSAEIRAAVARKIDLVGFADTGYVGRDAFGGGTGDWHSGAGLGLRYDTGIGPIRVDVATPLDDDAGKSFELYIGIGQAF</sequence>
<keyword evidence="8" id="KW-1185">Reference proteome</keyword>
<feature type="chain" id="PRO_5002659190" evidence="4">
    <location>
        <begin position="26"/>
        <end position="598"/>
    </location>
</feature>
<comment type="caution">
    <text evidence="7">The sequence shown here is derived from an EMBL/GenBank/DDBJ whole genome shotgun (WGS) entry which is preliminary data.</text>
</comment>
<dbReference type="PANTHER" id="PTHR12815:SF42">
    <property type="entry name" value="BACTERIAL SURFACE ANTIGEN (D15) DOMAIN-CONTAINING PROTEIN"/>
    <property type="match status" value="1"/>
</dbReference>
<keyword evidence="2" id="KW-0812">Transmembrane</keyword>
<evidence type="ECO:0000313" key="8">
    <source>
        <dbReference type="Proteomes" id="UP000005954"/>
    </source>
</evidence>
<comment type="subcellular location">
    <subcellularLocation>
        <location evidence="1">Membrane</location>
    </subcellularLocation>
</comment>
<dbReference type="Gene3D" id="3.10.20.310">
    <property type="entry name" value="membrane protein fhac"/>
    <property type="match status" value="1"/>
</dbReference>
<evidence type="ECO:0000256" key="4">
    <source>
        <dbReference type="SAM" id="SignalP"/>
    </source>
</evidence>
<dbReference type="InterPro" id="IPR000184">
    <property type="entry name" value="Bac_surfAg_D15"/>
</dbReference>
<accession>A3SJG0</accession>
<evidence type="ECO:0000256" key="1">
    <source>
        <dbReference type="ARBA" id="ARBA00004370"/>
    </source>
</evidence>
<dbReference type="HOGENOM" id="CLU_018618_0_1_5"/>
<evidence type="ECO:0000256" key="3">
    <source>
        <dbReference type="ARBA" id="ARBA00023136"/>
    </source>
</evidence>
<dbReference type="EMBL" id="AALY01000001">
    <property type="protein sequence ID" value="EAP77491.1"/>
    <property type="molecule type" value="Genomic_DNA"/>
</dbReference>
<protein>
    <submittedName>
        <fullName evidence="7">Putative outer membrane protein</fullName>
    </submittedName>
</protein>
<dbReference type="RefSeq" id="WP_009812892.1">
    <property type="nucleotide sequence ID" value="NZ_CH724156.1"/>
</dbReference>
<keyword evidence="2" id="KW-1134">Transmembrane beta strand</keyword>
<dbReference type="InterPro" id="IPR010827">
    <property type="entry name" value="BamA/TamA_POTRA"/>
</dbReference>
<feature type="domain" description="POTRA" evidence="6">
    <location>
        <begin position="205"/>
        <end position="272"/>
    </location>
</feature>
<proteinExistence type="predicted"/>